<proteinExistence type="predicted"/>
<reference evidence="1 2" key="1">
    <citation type="submission" date="2022-05" db="EMBL/GenBank/DDBJ databases">
        <authorList>
            <consortium name="Genoscope - CEA"/>
            <person name="William W."/>
        </authorList>
    </citation>
    <scope>NUCLEOTIDE SEQUENCE [LARGE SCALE GENOMIC DNA]</scope>
</reference>
<comment type="caution">
    <text evidence="1">The sequence shown here is derived from an EMBL/GenBank/DDBJ whole genome shotgun (WGS) entry which is preliminary data.</text>
</comment>
<sequence length="346" mass="38382">YFRGKIADESETWNLARAGASITFNLVAITKSLTITCSLWTPAALSPPIGSNELLVSNVIELSHDGPPDLEFVENASGSINVALLHSASNFKGYEVVIKQLVDPEYNEWEDLETRNIWHSSVNPTVPNWTCPSAEASCSKRWFSSFAAVWRLKSFVFPKPTSKTSEFICPLPDYPNVSVAIPWNSLPADTDFSLTLKVQEAPTIDHDVEGMFVGPILHISCSNNVTLSAPAKISLPLALTDGGIEPAELHSGQVKILHFNSREESQEWTDITDHLDMPVVLRGGIVTFHVKTFCRFHSEHHDHEFLRVSIKDPSDLQVDFLKLLGGEERNNFPIICKVPIIPRSPA</sequence>
<feature type="non-terminal residue" evidence="1">
    <location>
        <position position="1"/>
    </location>
</feature>
<feature type="non-terminal residue" evidence="1">
    <location>
        <position position="346"/>
    </location>
</feature>
<keyword evidence="2" id="KW-1185">Reference proteome</keyword>
<accession>A0AAU9Y0B8</accession>
<dbReference type="EMBL" id="CALNXJ010000101">
    <property type="protein sequence ID" value="CAH3164228.1"/>
    <property type="molecule type" value="Genomic_DNA"/>
</dbReference>
<evidence type="ECO:0000313" key="2">
    <source>
        <dbReference type="Proteomes" id="UP001159428"/>
    </source>
</evidence>
<dbReference type="Gene3D" id="2.60.220.30">
    <property type="match status" value="2"/>
</dbReference>
<dbReference type="Proteomes" id="UP001159428">
    <property type="component" value="Unassembled WGS sequence"/>
</dbReference>
<name>A0AAU9Y0B8_9CNID</name>
<gene>
    <name evidence="1" type="ORF">PMEA_00002195</name>
</gene>
<dbReference type="AlphaFoldDB" id="A0AAU9Y0B8"/>
<protein>
    <submittedName>
        <fullName evidence="1">Uncharacterized protein</fullName>
    </submittedName>
</protein>
<organism evidence="1 2">
    <name type="scientific">Pocillopora meandrina</name>
    <dbReference type="NCBI Taxonomy" id="46732"/>
    <lineage>
        <taxon>Eukaryota</taxon>
        <taxon>Metazoa</taxon>
        <taxon>Cnidaria</taxon>
        <taxon>Anthozoa</taxon>
        <taxon>Hexacorallia</taxon>
        <taxon>Scleractinia</taxon>
        <taxon>Astrocoeniina</taxon>
        <taxon>Pocilloporidae</taxon>
        <taxon>Pocillopora</taxon>
    </lineage>
</organism>
<evidence type="ECO:0000313" key="1">
    <source>
        <dbReference type="EMBL" id="CAH3164228.1"/>
    </source>
</evidence>